<dbReference type="OrthoDB" id="6518at10239"/>
<sequence>MTAPAMNLLPGQYQISNLVLGKGTNVRVTGFEIDPDEIANQDYQRSRASEKQFGVDQFAPGIITITFKVMKNYIRENAFNPLGLTNDIFNGNVTVDQLHKIWRNDAGRQVWGSLMPVYVCGQDGITRVIYGRPGKFKYERRPHDFAGWIECTAEWRKADTLAYTAEESVVEMTEGANASNLTRLLGDCDSWFRIVAEGPMTHPIFTVGDEQIELDYNIADGEIVEISSYPHQRRIVNSSRVNLIRKMIGKTNYLDRLVLPAQTTVPIRWTSDDVNTFVPTLGNASWVEDINDLNYFNLPETFDNIGGRVVVRFDLFNPERPRKFLGSGMLGTTSAALYTEKLFATQEQYAQAKVVEPWGGRSGIVIMSNADMTNYLVLEVSAGPFGNDRIRLRTGTAYNAYSAVLDEYVKPSSWTENDWVGVGYDPATNTFHGYLNGTSVVDWEDTGNVVNKANRHSGLIFDMDGNLLSIGTGFADFMGYDKVPGGGGGGPSGGKAYLLWRDAWSTIR</sequence>
<accession>B3VM58</accession>
<evidence type="ECO:0000313" key="1">
    <source>
        <dbReference type="EMBL" id="ACF05128.1"/>
    </source>
</evidence>
<organism evidence="1 2">
    <name type="scientific">Mycobacterium phage Predator</name>
    <dbReference type="NCBI Taxonomy" id="543153"/>
    <lineage>
        <taxon>Viruses</taxon>
        <taxon>Duplodnaviria</taxon>
        <taxon>Heunggongvirae</taxon>
        <taxon>Uroviricota</taxon>
        <taxon>Caudoviricetes</taxon>
        <taxon>Predatorvirus</taxon>
        <taxon>Predatorvirus predator</taxon>
    </lineage>
</organism>
<keyword evidence="2" id="KW-1185">Reference proteome</keyword>
<dbReference type="RefSeq" id="YP_002003389.1">
    <property type="nucleotide sequence ID" value="NC_011039.1"/>
</dbReference>
<name>B3VM58_9CAUD</name>
<dbReference type="KEGG" id="vg:6450097"/>
<proteinExistence type="predicted"/>
<evidence type="ECO:0000313" key="2">
    <source>
        <dbReference type="Proteomes" id="UP000000621"/>
    </source>
</evidence>
<dbReference type="Proteomes" id="UP000000621">
    <property type="component" value="Segment"/>
</dbReference>
<dbReference type="EMBL" id="EU770222">
    <property type="protein sequence ID" value="ACF05128.1"/>
    <property type="molecule type" value="Genomic_DNA"/>
</dbReference>
<gene>
    <name evidence="1" type="ORF">PREDATOR_31</name>
</gene>
<protein>
    <submittedName>
        <fullName evidence="1">Uncharacterized protein</fullName>
    </submittedName>
</protein>
<dbReference type="Gene3D" id="2.60.120.560">
    <property type="entry name" value="Exo-inulinase, domain 1"/>
    <property type="match status" value="1"/>
</dbReference>
<reference evidence="1 2" key="1">
    <citation type="submission" date="2008-05" db="EMBL/GenBank/DDBJ databases">
        <authorList>
            <person name="Weber R.J."/>
            <person name="Jacobs-Sera D."/>
            <person name="Houtz J."/>
            <person name="Hendrix R.W."/>
            <person name="Hatfull G.H."/>
        </authorList>
    </citation>
    <scope>NUCLEOTIDE SEQUENCE [LARGE SCALE GENOMIC DNA]</scope>
</reference>